<protein>
    <submittedName>
        <fullName evidence="2">RIMS-binding protein 2 isoform X1</fullName>
    </submittedName>
</protein>
<accession>A0AAD3MEY2</accession>
<dbReference type="EMBL" id="BRZM01000014">
    <property type="protein sequence ID" value="GLD52672.1"/>
    <property type="molecule type" value="Genomic_DNA"/>
</dbReference>
<comment type="caution">
    <text evidence="2">The sequence shown here is derived from an EMBL/GenBank/DDBJ whole genome shotgun (WGS) entry which is preliminary data.</text>
</comment>
<evidence type="ECO:0000256" key="1">
    <source>
        <dbReference type="SAM" id="MobiDB-lite"/>
    </source>
</evidence>
<proteinExistence type="predicted"/>
<feature type="region of interest" description="Disordered" evidence="1">
    <location>
        <begin position="24"/>
        <end position="44"/>
    </location>
</feature>
<evidence type="ECO:0000313" key="2">
    <source>
        <dbReference type="EMBL" id="GLD52672.1"/>
    </source>
</evidence>
<sequence>MGCRKTCKVEKLLKQSHRDVVWSQRQRLTTSKKNSRMSDTDKPSSWSRCWLLFCPANTVGNACHCIGPLTAAAKLRNEVLPHHLPSVQHLDSFRLLEDSSSAPRLNPETLSHQRLKQKLLSTEKWTGRNTGIGEEVGGLKVVLLVPSSGKTADYGS</sequence>
<organism evidence="2 3">
    <name type="scientific">Lates japonicus</name>
    <name type="common">Japanese lates</name>
    <dbReference type="NCBI Taxonomy" id="270547"/>
    <lineage>
        <taxon>Eukaryota</taxon>
        <taxon>Metazoa</taxon>
        <taxon>Chordata</taxon>
        <taxon>Craniata</taxon>
        <taxon>Vertebrata</taxon>
        <taxon>Euteleostomi</taxon>
        <taxon>Actinopterygii</taxon>
        <taxon>Neopterygii</taxon>
        <taxon>Teleostei</taxon>
        <taxon>Neoteleostei</taxon>
        <taxon>Acanthomorphata</taxon>
        <taxon>Carangaria</taxon>
        <taxon>Carangaria incertae sedis</taxon>
        <taxon>Centropomidae</taxon>
        <taxon>Lates</taxon>
    </lineage>
</organism>
<dbReference type="AlphaFoldDB" id="A0AAD3MEY2"/>
<gene>
    <name evidence="2" type="ORF">AKAME5_000553600</name>
</gene>
<evidence type="ECO:0000313" key="3">
    <source>
        <dbReference type="Proteomes" id="UP001279410"/>
    </source>
</evidence>
<name>A0AAD3MEY2_LATJO</name>
<dbReference type="Proteomes" id="UP001279410">
    <property type="component" value="Unassembled WGS sequence"/>
</dbReference>
<keyword evidence="3" id="KW-1185">Reference proteome</keyword>
<reference evidence="2" key="1">
    <citation type="submission" date="2022-08" db="EMBL/GenBank/DDBJ databases">
        <title>Genome sequencing of akame (Lates japonicus).</title>
        <authorList>
            <person name="Hashiguchi Y."/>
            <person name="Takahashi H."/>
        </authorList>
    </citation>
    <scope>NUCLEOTIDE SEQUENCE</scope>
    <source>
        <strain evidence="2">Kochi</strain>
    </source>
</reference>